<gene>
    <name evidence="2" type="ORF">LCPAC101_01590</name>
</gene>
<reference evidence="2" key="1">
    <citation type="journal article" date="2019" name="MBio">
        <title>Virus Genomes from Deep Sea Sediments Expand the Ocean Megavirome and Support Independent Origins of Viral Gigantism.</title>
        <authorList>
            <person name="Backstrom D."/>
            <person name="Yutin N."/>
            <person name="Jorgensen S.L."/>
            <person name="Dharamshi J."/>
            <person name="Homa F."/>
            <person name="Zaremba-Niedwiedzka K."/>
            <person name="Spang A."/>
            <person name="Wolf Y.I."/>
            <person name="Koonin E.V."/>
            <person name="Ettema T.J."/>
        </authorList>
    </citation>
    <scope>NUCLEOTIDE SEQUENCE</scope>
</reference>
<proteinExistence type="predicted"/>
<evidence type="ECO:0000256" key="1">
    <source>
        <dbReference type="SAM" id="MobiDB-lite"/>
    </source>
</evidence>
<protein>
    <submittedName>
        <fullName evidence="2">Uncharacterized protein</fullName>
    </submittedName>
</protein>
<feature type="compositionally biased region" description="Low complexity" evidence="1">
    <location>
        <begin position="298"/>
        <end position="310"/>
    </location>
</feature>
<dbReference type="EMBL" id="MK500444">
    <property type="protein sequence ID" value="QBK89876.1"/>
    <property type="molecule type" value="Genomic_DNA"/>
</dbReference>
<feature type="region of interest" description="Disordered" evidence="1">
    <location>
        <begin position="1"/>
        <end position="21"/>
    </location>
</feature>
<accession>A0A481Z2F1</accession>
<feature type="compositionally biased region" description="Basic and acidic residues" evidence="1">
    <location>
        <begin position="11"/>
        <end position="21"/>
    </location>
</feature>
<evidence type="ECO:0000313" key="2">
    <source>
        <dbReference type="EMBL" id="QBK89876.1"/>
    </source>
</evidence>
<name>A0A481Z2F1_9VIRU</name>
<sequence length="310" mass="35956">MSTSNNTSSEEDTKHESTQLQKSMDRYHSELIEIARSHRTKEKWASKYPFYMFSSGDSIETIRKKVTDSYMDTPGQEMKPIGLIKAIWSNKEETDRTLCVIDEHVYKRMVNDGLYIKSYIPNRFDLPKETETRNLFIKLPYIPQLNKLSLCQQHLNSRMNILVMYGLWKKEEFNIRYPGKSRENDMHGGKAFIVFSISGKNEEEKIDILDRITLTRNFFSGTHWPDTSFKINCYWAKKSENRQKKNKLNPEDNITIPEYKKESISSDGDGFKIPKYHSNKANVPTSSAWSKPLSFNKPSSGPNTSTTGSD</sequence>
<organism evidence="2">
    <name type="scientific">Pithovirus LCPAC101</name>
    <dbReference type="NCBI Taxonomy" id="2506586"/>
    <lineage>
        <taxon>Viruses</taxon>
        <taxon>Pithoviruses</taxon>
    </lineage>
</organism>
<feature type="region of interest" description="Disordered" evidence="1">
    <location>
        <begin position="283"/>
        <end position="310"/>
    </location>
</feature>